<feature type="domain" description="Sushi" evidence="10">
    <location>
        <begin position="1013"/>
        <end position="1081"/>
    </location>
</feature>
<dbReference type="InterPro" id="IPR051495">
    <property type="entry name" value="Epithelial_Barrier/Signaling"/>
</dbReference>
<evidence type="ECO:0000256" key="1">
    <source>
        <dbReference type="ARBA" id="ARBA00004370"/>
    </source>
</evidence>
<keyword evidence="14" id="KW-1185">Reference proteome</keyword>
<accession>A0A3M7PPL8</accession>
<evidence type="ECO:0000259" key="10">
    <source>
        <dbReference type="PROSITE" id="PS50923"/>
    </source>
</evidence>
<evidence type="ECO:0000256" key="3">
    <source>
        <dbReference type="ARBA" id="ARBA00022989"/>
    </source>
</evidence>
<dbReference type="SMART" id="SM00539">
    <property type="entry name" value="NIDO"/>
    <property type="match status" value="1"/>
</dbReference>
<comment type="caution">
    <text evidence="6">Lacks conserved residue(s) required for the propagation of feature annotation.</text>
</comment>
<dbReference type="OrthoDB" id="6051552at2759"/>
<dbReference type="GO" id="GO:0016020">
    <property type="term" value="C:membrane"/>
    <property type="evidence" value="ECO:0007669"/>
    <property type="project" value="UniProtKB-SubCell"/>
</dbReference>
<dbReference type="InterPro" id="IPR056619">
    <property type="entry name" value="C8-3_MUC4"/>
</dbReference>
<dbReference type="SMART" id="SM00216">
    <property type="entry name" value="VWD"/>
    <property type="match status" value="1"/>
</dbReference>
<feature type="non-terminal residue" evidence="13">
    <location>
        <position position="1"/>
    </location>
</feature>
<dbReference type="PANTHER" id="PTHR13802:SF52">
    <property type="entry name" value="MUCIN-4"/>
    <property type="match status" value="1"/>
</dbReference>
<feature type="domain" description="VWFD" evidence="12">
    <location>
        <begin position="706"/>
        <end position="920"/>
    </location>
</feature>
<dbReference type="InterPro" id="IPR003886">
    <property type="entry name" value="NIDO_dom"/>
</dbReference>
<evidence type="ECO:0000256" key="2">
    <source>
        <dbReference type="ARBA" id="ARBA00022692"/>
    </source>
</evidence>
<evidence type="ECO:0000256" key="6">
    <source>
        <dbReference type="PROSITE-ProRule" id="PRU00302"/>
    </source>
</evidence>
<sequence length="1192" mass="138771">LPWAYTLYPYGESFNDTKTARDKDYGSGLIYLPFNVTFMGHRYDQIWVQHPGFLTFQPNARFSLIDTWPHPSYPAIDDPIFIAPFYCRIELANDMYLTGELELDFYRDNDYGRVLWRYVVRPENYILPPPNAILEGEEKLKKQAVDMLNMAQDQIRDSISGAEHFVAEYAFVATWGNVTFMGISEQDLKKRPRNSYQVVLVTGKDSNMTFAIFNYEKIQWVASTEYGGDSKTGMSTTNGAKIGFNRGNGTEFYQVLPYSNNPKELINIHLNSNVDHKGRYIFRVDEWIQPAGCKNEFSNGSLFIWPWFGNMLGGQEVNITGPCFGYHPLKDSDYFLPFGKVYCRWGDSDDSPKTVAEVITILRARCVMPKIYFNGRINLWVSIDEGRTYIWKHEFSIVDPIRSPPKVELVDEAEWYKPLPRLNKLAIRWNKDDLGWSRNETIDVQLFGYYEDDDGPHWDFLQILGDRLVNNGFYEFLVEKNWAVDQNRARRYRMGAVAVSMLSGGTIEPKRIWSKLQPLGWWRYNEMEIYWDRQKILLGNSRGGNWMEDQCRWWHEYQRWDKFWMYDLERCPCTIHFAVSDIGRWAPDPECNLDRNINDPSNCELHRGAVHCVVNIRPAKSGGGSRCCYNFQGNLMYTNDTRFGSTSDRYHMFGIPPYNTYGRVPALSHYLNDRVPYYLCCEWSDLCDSYLYVRETSDCKGYLYPKTAAIYGDPHVMTFDGKDYTFNARGEFRLLISTRHNFILQGRFERPPNASFALETSGGQINATRMTAIVAREDFSDTIEVRSRIHPNQTWRFKCDLFINGHQWYINYTEEKLQFFRNVSIFSPYNDQHMSNLTIMFNTTGAGIQISCAYGMIHLKFSAPPVMFYETEGLLGYWNNDTSDEFRTPEGVILSIDSSPMIINKEFGMKWRIEHAADSLFTYSGSLAFDKYHDQKENIHTWMQFVPWYSWDEPNFQFPTALPFSESEMYAVCDGDEQCLYDTKALGSLEIGEATRDAHRYYKFLNEVLKPVNSCGIIPIKGGIRKTNTGNYLAGSRMTVSCERPYTFRGFSEYICNWNGTWLPANNVPLHEFNDWPRCEHIHITGIIWSSVAVSSLIVLLFLLAIGYRFIFQREKEMDDYVPDEQKKLNPSIPIVYDDENFESNPVNHGLYFDGRNNESDEDLDSPNIPNRNSTEQNNPQFRRKISDPIEV</sequence>
<dbReference type="InterPro" id="IPR000436">
    <property type="entry name" value="Sushi_SCR_CCP_dom"/>
</dbReference>
<dbReference type="PROSITE" id="PS51220">
    <property type="entry name" value="NIDO"/>
    <property type="match status" value="1"/>
</dbReference>
<keyword evidence="3 8" id="KW-1133">Transmembrane helix</keyword>
<dbReference type="PROSITE" id="PS50923">
    <property type="entry name" value="SUSHI"/>
    <property type="match status" value="1"/>
</dbReference>
<feature type="region of interest" description="Disordered" evidence="7">
    <location>
        <begin position="1151"/>
        <end position="1192"/>
    </location>
</feature>
<keyword evidence="2 8" id="KW-0812">Transmembrane</keyword>
<dbReference type="Pfam" id="PF03782">
    <property type="entry name" value="AMOP"/>
    <property type="match status" value="1"/>
</dbReference>
<gene>
    <name evidence="13" type="ORF">BpHYR1_008760</name>
</gene>
<evidence type="ECO:0000256" key="5">
    <source>
        <dbReference type="ARBA" id="ARBA00023157"/>
    </source>
</evidence>
<dbReference type="EMBL" id="REGN01009587">
    <property type="protein sequence ID" value="RNA00849.1"/>
    <property type="molecule type" value="Genomic_DNA"/>
</dbReference>
<protein>
    <submittedName>
        <fullName evidence="13">Mesh isoform X2</fullName>
    </submittedName>
</protein>
<dbReference type="AlphaFoldDB" id="A0A3M7PPL8"/>
<organism evidence="13 14">
    <name type="scientific">Brachionus plicatilis</name>
    <name type="common">Marine rotifer</name>
    <name type="synonym">Brachionus muelleri</name>
    <dbReference type="NCBI Taxonomy" id="10195"/>
    <lineage>
        <taxon>Eukaryota</taxon>
        <taxon>Metazoa</taxon>
        <taxon>Spiralia</taxon>
        <taxon>Gnathifera</taxon>
        <taxon>Rotifera</taxon>
        <taxon>Eurotatoria</taxon>
        <taxon>Monogononta</taxon>
        <taxon>Pseudotrocha</taxon>
        <taxon>Ploima</taxon>
        <taxon>Brachionidae</taxon>
        <taxon>Brachionus</taxon>
    </lineage>
</organism>
<evidence type="ECO:0000256" key="4">
    <source>
        <dbReference type="ARBA" id="ARBA00023136"/>
    </source>
</evidence>
<dbReference type="SMART" id="SM00723">
    <property type="entry name" value="AMOP"/>
    <property type="match status" value="1"/>
</dbReference>
<reference evidence="13 14" key="1">
    <citation type="journal article" date="2018" name="Sci. Rep.">
        <title>Genomic signatures of local adaptation to the degree of environmental predictability in rotifers.</title>
        <authorList>
            <person name="Franch-Gras L."/>
            <person name="Hahn C."/>
            <person name="Garcia-Roger E.M."/>
            <person name="Carmona M.J."/>
            <person name="Serra M."/>
            <person name="Gomez A."/>
        </authorList>
    </citation>
    <scope>NUCLEOTIDE SEQUENCE [LARGE SCALE GENOMIC DNA]</scope>
    <source>
        <strain evidence="13">HYR1</strain>
    </source>
</reference>
<dbReference type="PROSITE" id="PS51233">
    <property type="entry name" value="VWFD"/>
    <property type="match status" value="1"/>
</dbReference>
<dbReference type="InterPro" id="IPR035976">
    <property type="entry name" value="Sushi/SCR/CCP_sf"/>
</dbReference>
<keyword evidence="5" id="KW-1015">Disulfide bond</keyword>
<evidence type="ECO:0000259" key="11">
    <source>
        <dbReference type="PROSITE" id="PS51220"/>
    </source>
</evidence>
<keyword evidence="6" id="KW-0768">Sushi</keyword>
<comment type="caution">
    <text evidence="13">The sequence shown here is derived from an EMBL/GenBank/DDBJ whole genome shotgun (WGS) entry which is preliminary data.</text>
</comment>
<evidence type="ECO:0000256" key="7">
    <source>
        <dbReference type="SAM" id="MobiDB-lite"/>
    </source>
</evidence>
<evidence type="ECO:0000313" key="14">
    <source>
        <dbReference type="Proteomes" id="UP000276133"/>
    </source>
</evidence>
<dbReference type="Gene3D" id="2.10.70.10">
    <property type="entry name" value="Complement Module, domain 1"/>
    <property type="match status" value="1"/>
</dbReference>
<dbReference type="InterPro" id="IPR001846">
    <property type="entry name" value="VWF_type-D"/>
</dbReference>
<dbReference type="Pfam" id="PF06119">
    <property type="entry name" value="NIDO"/>
    <property type="match status" value="1"/>
</dbReference>
<proteinExistence type="predicted"/>
<evidence type="ECO:0000259" key="12">
    <source>
        <dbReference type="PROSITE" id="PS51233"/>
    </source>
</evidence>
<evidence type="ECO:0000256" key="8">
    <source>
        <dbReference type="SAM" id="Phobius"/>
    </source>
</evidence>
<feature type="domain" description="AMOP" evidence="9">
    <location>
        <begin position="543"/>
        <end position="694"/>
    </location>
</feature>
<evidence type="ECO:0000259" key="9">
    <source>
        <dbReference type="PROSITE" id="PS50856"/>
    </source>
</evidence>
<dbReference type="Pfam" id="PF00094">
    <property type="entry name" value="VWD"/>
    <property type="match status" value="1"/>
</dbReference>
<feature type="domain" description="NIDO" evidence="11">
    <location>
        <begin position="104"/>
        <end position="287"/>
    </location>
</feature>
<dbReference type="Pfam" id="PF23263">
    <property type="entry name" value="C8-3_MUC4"/>
    <property type="match status" value="1"/>
</dbReference>
<dbReference type="SUPFAM" id="SSF57535">
    <property type="entry name" value="Complement control module/SCR domain"/>
    <property type="match status" value="1"/>
</dbReference>
<dbReference type="Proteomes" id="UP000276133">
    <property type="component" value="Unassembled WGS sequence"/>
</dbReference>
<comment type="subcellular location">
    <subcellularLocation>
        <location evidence="1">Membrane</location>
    </subcellularLocation>
</comment>
<dbReference type="GO" id="GO:0007160">
    <property type="term" value="P:cell-matrix adhesion"/>
    <property type="evidence" value="ECO:0007669"/>
    <property type="project" value="InterPro"/>
</dbReference>
<feature type="transmembrane region" description="Helical" evidence="8">
    <location>
        <begin position="1087"/>
        <end position="1108"/>
    </location>
</feature>
<feature type="compositionally biased region" description="Polar residues" evidence="7">
    <location>
        <begin position="1168"/>
        <end position="1181"/>
    </location>
</feature>
<dbReference type="InterPro" id="IPR005533">
    <property type="entry name" value="AMOP_dom"/>
</dbReference>
<dbReference type="PANTHER" id="PTHR13802">
    <property type="entry name" value="MUCIN 4-RELATED"/>
    <property type="match status" value="1"/>
</dbReference>
<evidence type="ECO:0000313" key="13">
    <source>
        <dbReference type="EMBL" id="RNA00849.1"/>
    </source>
</evidence>
<dbReference type="CDD" id="cd00033">
    <property type="entry name" value="CCP"/>
    <property type="match status" value="1"/>
</dbReference>
<dbReference type="PROSITE" id="PS50856">
    <property type="entry name" value="AMOP"/>
    <property type="match status" value="1"/>
</dbReference>
<name>A0A3M7PPL8_BRAPC</name>
<keyword evidence="4 8" id="KW-0472">Membrane</keyword>